<accession>A0A8J3H4L6</accession>
<protein>
    <submittedName>
        <fullName evidence="2">N-acetyltransferase</fullName>
    </submittedName>
</protein>
<dbReference type="InterPro" id="IPR000182">
    <property type="entry name" value="GNAT_dom"/>
</dbReference>
<keyword evidence="3" id="KW-1185">Reference proteome</keyword>
<dbReference type="SUPFAM" id="SSF55729">
    <property type="entry name" value="Acyl-CoA N-acyltransferases (Nat)"/>
    <property type="match status" value="1"/>
</dbReference>
<dbReference type="Gene3D" id="3.40.630.30">
    <property type="match status" value="1"/>
</dbReference>
<dbReference type="AlphaFoldDB" id="A0A8J3H4L6"/>
<feature type="domain" description="N-acetyltransferase" evidence="1">
    <location>
        <begin position="109"/>
        <end position="246"/>
    </location>
</feature>
<dbReference type="RefSeq" id="WP_035366073.1">
    <property type="nucleotide sequence ID" value="NZ_BNAP01000003.1"/>
</dbReference>
<dbReference type="Pfam" id="PF00583">
    <property type="entry name" value="Acetyltransf_1"/>
    <property type="match status" value="1"/>
</dbReference>
<dbReference type="PROSITE" id="PS51186">
    <property type="entry name" value="GNAT"/>
    <property type="match status" value="1"/>
</dbReference>
<name>A0A8J3H4L6_9RHOB</name>
<reference evidence="2" key="1">
    <citation type="journal article" date="2014" name="Int. J. Syst. Evol. Microbiol.">
        <title>Complete genome sequence of Corynebacterium casei LMG S-19264T (=DSM 44701T), isolated from a smear-ripened cheese.</title>
        <authorList>
            <consortium name="US DOE Joint Genome Institute (JGI-PGF)"/>
            <person name="Walter F."/>
            <person name="Albersmeier A."/>
            <person name="Kalinowski J."/>
            <person name="Ruckert C."/>
        </authorList>
    </citation>
    <scope>NUCLEOTIDE SEQUENCE</scope>
    <source>
        <strain evidence="2">CGMCC 1.7081</strain>
    </source>
</reference>
<dbReference type="GO" id="GO:0016747">
    <property type="term" value="F:acyltransferase activity, transferring groups other than amino-acyl groups"/>
    <property type="evidence" value="ECO:0007669"/>
    <property type="project" value="InterPro"/>
</dbReference>
<comment type="caution">
    <text evidence="2">The sequence shown here is derived from an EMBL/GenBank/DDBJ whole genome shotgun (WGS) entry which is preliminary data.</text>
</comment>
<dbReference type="CDD" id="cd04301">
    <property type="entry name" value="NAT_SF"/>
    <property type="match status" value="1"/>
</dbReference>
<evidence type="ECO:0000259" key="1">
    <source>
        <dbReference type="PROSITE" id="PS51186"/>
    </source>
</evidence>
<organism evidence="2 3">
    <name type="scientific">Pseudodonghicola xiamenensis</name>
    <dbReference type="NCBI Taxonomy" id="337702"/>
    <lineage>
        <taxon>Bacteria</taxon>
        <taxon>Pseudomonadati</taxon>
        <taxon>Pseudomonadota</taxon>
        <taxon>Alphaproteobacteria</taxon>
        <taxon>Rhodobacterales</taxon>
        <taxon>Paracoccaceae</taxon>
        <taxon>Pseudodonghicola</taxon>
    </lineage>
</organism>
<proteinExistence type="predicted"/>
<evidence type="ECO:0000313" key="3">
    <source>
        <dbReference type="Proteomes" id="UP000611500"/>
    </source>
</evidence>
<dbReference type="InterPro" id="IPR016181">
    <property type="entry name" value="Acyl_CoA_acyltransferase"/>
</dbReference>
<reference evidence="2" key="2">
    <citation type="submission" date="2020-09" db="EMBL/GenBank/DDBJ databases">
        <authorList>
            <person name="Sun Q."/>
            <person name="Zhou Y."/>
        </authorList>
    </citation>
    <scope>NUCLEOTIDE SEQUENCE</scope>
    <source>
        <strain evidence="2">CGMCC 1.7081</strain>
    </source>
</reference>
<dbReference type="EMBL" id="BNAP01000003">
    <property type="protein sequence ID" value="GHG84982.1"/>
    <property type="molecule type" value="Genomic_DNA"/>
</dbReference>
<sequence>MAAAEAVAPWLFATVDGTWPAARYIHDGPWLLRQGLGGGSRVSATSAMGPVTEADIARAEEGMRALDQRLLFMIRPGDEMLDQMLAARGYQVMDPVQAYAAPVETLTDIPVPRVTVLQVWEPLEIMREIWAEGGVGPARLAVMERAQGPKTGLLARFNDKPGGAAFVAIHDGIAMLHALEILPHQRKQGLARWMMRGAAFWARANGAHTLSVVCTRANVGANALYSSLGMSVVGAYHYRILQKEEIASD</sequence>
<dbReference type="Proteomes" id="UP000611500">
    <property type="component" value="Unassembled WGS sequence"/>
</dbReference>
<evidence type="ECO:0000313" key="2">
    <source>
        <dbReference type="EMBL" id="GHG84982.1"/>
    </source>
</evidence>
<gene>
    <name evidence="2" type="primary">yobR</name>
    <name evidence="2" type="ORF">GCM10010961_11650</name>
</gene>